<dbReference type="EMBL" id="JBHTCJ010000008">
    <property type="protein sequence ID" value="MFC7343164.1"/>
    <property type="molecule type" value="Genomic_DNA"/>
</dbReference>
<feature type="transmembrane region" description="Helical" evidence="1">
    <location>
        <begin position="12"/>
        <end position="33"/>
    </location>
</feature>
<gene>
    <name evidence="2" type="ORF">ACFQRI_17325</name>
</gene>
<dbReference type="InterPro" id="IPR011047">
    <property type="entry name" value="Quinoprotein_ADH-like_sf"/>
</dbReference>
<dbReference type="SUPFAM" id="SSF50998">
    <property type="entry name" value="Quinoprotein alcohol dehydrogenase-like"/>
    <property type="match status" value="1"/>
</dbReference>
<keyword evidence="1" id="KW-0812">Transmembrane</keyword>
<evidence type="ECO:0000313" key="2">
    <source>
        <dbReference type="EMBL" id="MFC7343164.1"/>
    </source>
</evidence>
<proteinExistence type="predicted"/>
<dbReference type="Proteomes" id="UP001596504">
    <property type="component" value="Unassembled WGS sequence"/>
</dbReference>
<dbReference type="Gene3D" id="2.130.10.10">
    <property type="entry name" value="YVTN repeat-like/Quinoprotein amine dehydrogenase"/>
    <property type="match status" value="1"/>
</dbReference>
<name>A0ABW2LMY7_9PSEU</name>
<protein>
    <submittedName>
        <fullName evidence="2">Uncharacterized protein</fullName>
    </submittedName>
</protein>
<evidence type="ECO:0000256" key="1">
    <source>
        <dbReference type="SAM" id="Phobius"/>
    </source>
</evidence>
<keyword evidence="1" id="KW-0472">Membrane</keyword>
<sequence length="402" mass="43627">MILVRPERRTPIDLLVVALIVVVLAAGGAVVWWHSDARATISETARPPIPKPATPDAVPAALHEAWRAESPMTAVPVVADSAVVSASGGEVRGHDPLTGRVAWRYARDYRLCTVGEQWGRAIAVYRKSHNCSEVTSLVGSTGERGPQRNTNAEFGTRLLGDGEYLTATGQRVFPTWRSDLVRTQQYGIPPDIKNPDNNIERPHCSYSSIAVGQERLGVIEDCPRESGRITLLKAHPEDDEEPEELFTTGLGDSNASVVAVNRQRVAVLLRDSQQVRVFDSRGRTVAQYPVRVGPADFGDNVKVESTTTAGRIYWWTGADTVALDQDTLTPQWTARDTAGAGTVYAHQLVMPVREGIAVLDPNTGAAVREIPVDRAGYVGPIRLNADGPVLLEQRGNALVALR</sequence>
<accession>A0ABW2LMY7</accession>
<dbReference type="RefSeq" id="WP_380669783.1">
    <property type="nucleotide sequence ID" value="NZ_JBHTCJ010000008.1"/>
</dbReference>
<reference evidence="3" key="1">
    <citation type="journal article" date="2019" name="Int. J. Syst. Evol. Microbiol.">
        <title>The Global Catalogue of Microorganisms (GCM) 10K type strain sequencing project: providing services to taxonomists for standard genome sequencing and annotation.</title>
        <authorList>
            <consortium name="The Broad Institute Genomics Platform"/>
            <consortium name="The Broad Institute Genome Sequencing Center for Infectious Disease"/>
            <person name="Wu L."/>
            <person name="Ma J."/>
        </authorList>
    </citation>
    <scope>NUCLEOTIDE SEQUENCE [LARGE SCALE GENOMIC DNA]</scope>
    <source>
        <strain evidence="3">WLHS5</strain>
    </source>
</reference>
<dbReference type="InterPro" id="IPR015943">
    <property type="entry name" value="WD40/YVTN_repeat-like_dom_sf"/>
</dbReference>
<comment type="caution">
    <text evidence="2">The sequence shown here is derived from an EMBL/GenBank/DDBJ whole genome shotgun (WGS) entry which is preliminary data.</text>
</comment>
<keyword evidence="1" id="KW-1133">Transmembrane helix</keyword>
<organism evidence="2 3">
    <name type="scientific">Saccharopolyspora griseoalba</name>
    <dbReference type="NCBI Taxonomy" id="1431848"/>
    <lineage>
        <taxon>Bacteria</taxon>
        <taxon>Bacillati</taxon>
        <taxon>Actinomycetota</taxon>
        <taxon>Actinomycetes</taxon>
        <taxon>Pseudonocardiales</taxon>
        <taxon>Pseudonocardiaceae</taxon>
        <taxon>Saccharopolyspora</taxon>
    </lineage>
</organism>
<evidence type="ECO:0000313" key="3">
    <source>
        <dbReference type="Proteomes" id="UP001596504"/>
    </source>
</evidence>
<keyword evidence="3" id="KW-1185">Reference proteome</keyword>